<dbReference type="Proteomes" id="UP000006377">
    <property type="component" value="Chromosome"/>
</dbReference>
<dbReference type="FunFam" id="1.20.1540.10:FF:000027">
    <property type="entry name" value="Rhomboid family intramembrane serine protease"/>
    <property type="match status" value="1"/>
</dbReference>
<evidence type="ECO:0000256" key="1">
    <source>
        <dbReference type="ARBA" id="ARBA00004141"/>
    </source>
</evidence>
<dbReference type="InterPro" id="IPR022764">
    <property type="entry name" value="Peptidase_S54_rhomboid_dom"/>
</dbReference>
<dbReference type="Pfam" id="PF01694">
    <property type="entry name" value="Rhomboid"/>
    <property type="match status" value="1"/>
</dbReference>
<protein>
    <submittedName>
        <fullName evidence="9">Rhomboid family protein</fullName>
    </submittedName>
</protein>
<keyword evidence="10" id="KW-1185">Reference proteome</keyword>
<dbReference type="GO" id="GO:0016020">
    <property type="term" value="C:membrane"/>
    <property type="evidence" value="ECO:0007669"/>
    <property type="project" value="UniProtKB-SubCell"/>
</dbReference>
<feature type="transmembrane region" description="Helical" evidence="7">
    <location>
        <begin position="37"/>
        <end position="54"/>
    </location>
</feature>
<dbReference type="PANTHER" id="PTHR43731">
    <property type="entry name" value="RHOMBOID PROTEASE"/>
    <property type="match status" value="1"/>
</dbReference>
<dbReference type="EMBL" id="CP000774">
    <property type="protein sequence ID" value="ABS63500.1"/>
    <property type="molecule type" value="Genomic_DNA"/>
</dbReference>
<dbReference type="InterPro" id="IPR035952">
    <property type="entry name" value="Rhomboid-like_sf"/>
</dbReference>
<dbReference type="SUPFAM" id="SSF144091">
    <property type="entry name" value="Rhomboid-like"/>
    <property type="match status" value="1"/>
</dbReference>
<evidence type="ECO:0000256" key="5">
    <source>
        <dbReference type="ARBA" id="ARBA00022989"/>
    </source>
</evidence>
<feature type="transmembrane region" description="Helical" evidence="7">
    <location>
        <begin position="199"/>
        <end position="218"/>
    </location>
</feature>
<feature type="transmembrane region" description="Helical" evidence="7">
    <location>
        <begin position="157"/>
        <end position="184"/>
    </location>
</feature>
<name>A7HUB7_PARL1</name>
<feature type="transmembrane region" description="Helical" evidence="7">
    <location>
        <begin position="66"/>
        <end position="92"/>
    </location>
</feature>
<feature type="transmembrane region" description="Helical" evidence="7">
    <location>
        <begin position="104"/>
        <end position="124"/>
    </location>
</feature>
<dbReference type="OrthoDB" id="9813074at2"/>
<keyword evidence="5 7" id="KW-1133">Transmembrane helix</keyword>
<comment type="subcellular location">
    <subcellularLocation>
        <location evidence="1">Membrane</location>
        <topology evidence="1">Multi-pass membrane protein</topology>
    </subcellularLocation>
</comment>
<accession>A7HUB7</accession>
<keyword evidence="3 7" id="KW-0812">Transmembrane</keyword>
<sequence length="246" mass="26374">MFPISDDNPEPGTPIVTWAIIAACVGVFFWQFSQAPGAAELAVYQFGLIPGVLFGSTEMTDAPVPAWATVITSMFMHGGLAHLGGNMLYLWIFGDNIELAMGRLRFILFYIVCGVAAALSHALLVPASTVPLVGASGAISGVLGAYLLLYPRGRVRVLFIPFPVILLRTFYVPAIIVLGLWFVIQVASGLASPVEEAGVAFWAHVGGFVAGMVLVPFFKRRDVPLFHKAAPKVFDGRNAGRRGPWG</sequence>
<dbReference type="STRING" id="402881.Plav_1885"/>
<dbReference type="AlphaFoldDB" id="A7HUB7"/>
<comment type="similarity">
    <text evidence="2">Belongs to the peptidase S54 family.</text>
</comment>
<dbReference type="eggNOG" id="COG0705">
    <property type="taxonomic scope" value="Bacteria"/>
</dbReference>
<evidence type="ECO:0000313" key="10">
    <source>
        <dbReference type="Proteomes" id="UP000006377"/>
    </source>
</evidence>
<feature type="transmembrane region" description="Helical" evidence="7">
    <location>
        <begin position="130"/>
        <end position="150"/>
    </location>
</feature>
<evidence type="ECO:0000256" key="7">
    <source>
        <dbReference type="SAM" id="Phobius"/>
    </source>
</evidence>
<evidence type="ECO:0000256" key="3">
    <source>
        <dbReference type="ARBA" id="ARBA00022692"/>
    </source>
</evidence>
<evidence type="ECO:0000259" key="8">
    <source>
        <dbReference type="Pfam" id="PF01694"/>
    </source>
</evidence>
<dbReference type="GO" id="GO:0004252">
    <property type="term" value="F:serine-type endopeptidase activity"/>
    <property type="evidence" value="ECO:0007669"/>
    <property type="project" value="InterPro"/>
</dbReference>
<keyword evidence="6 7" id="KW-0472">Membrane</keyword>
<proteinExistence type="inferred from homology"/>
<organism evidence="9 10">
    <name type="scientific">Parvibaculum lavamentivorans (strain DS-1 / DSM 13023 / NCIMB 13966)</name>
    <dbReference type="NCBI Taxonomy" id="402881"/>
    <lineage>
        <taxon>Bacteria</taxon>
        <taxon>Pseudomonadati</taxon>
        <taxon>Pseudomonadota</taxon>
        <taxon>Alphaproteobacteria</taxon>
        <taxon>Hyphomicrobiales</taxon>
        <taxon>Parvibaculaceae</taxon>
        <taxon>Parvibaculum</taxon>
    </lineage>
</organism>
<dbReference type="PANTHER" id="PTHR43731:SF14">
    <property type="entry name" value="PRESENILIN-ASSOCIATED RHOMBOID-LIKE PROTEIN, MITOCHONDRIAL"/>
    <property type="match status" value="1"/>
</dbReference>
<reference evidence="9 10" key="1">
    <citation type="journal article" date="2011" name="Stand. Genomic Sci.">
        <title>Complete genome sequence of Parvibaculum lavamentivorans type strain (DS-1(T)).</title>
        <authorList>
            <person name="Schleheck D."/>
            <person name="Weiss M."/>
            <person name="Pitluck S."/>
            <person name="Bruce D."/>
            <person name="Land M.L."/>
            <person name="Han S."/>
            <person name="Saunders E."/>
            <person name="Tapia R."/>
            <person name="Detter C."/>
            <person name="Brettin T."/>
            <person name="Han J."/>
            <person name="Woyke T."/>
            <person name="Goodwin L."/>
            <person name="Pennacchio L."/>
            <person name="Nolan M."/>
            <person name="Cook A.M."/>
            <person name="Kjelleberg S."/>
            <person name="Thomas T."/>
        </authorList>
    </citation>
    <scope>NUCLEOTIDE SEQUENCE [LARGE SCALE GENOMIC DNA]</scope>
    <source>
        <strain evidence="10">DS-1 / DSM 13023 / NCIMB 13966</strain>
    </source>
</reference>
<feature type="transmembrane region" description="Helical" evidence="7">
    <location>
        <begin position="12"/>
        <end position="30"/>
    </location>
</feature>
<evidence type="ECO:0000256" key="4">
    <source>
        <dbReference type="ARBA" id="ARBA00022801"/>
    </source>
</evidence>
<evidence type="ECO:0000313" key="9">
    <source>
        <dbReference type="EMBL" id="ABS63500.1"/>
    </source>
</evidence>
<gene>
    <name evidence="9" type="ordered locus">Plav_1885</name>
</gene>
<dbReference type="RefSeq" id="WP_012110796.1">
    <property type="nucleotide sequence ID" value="NC_009719.1"/>
</dbReference>
<feature type="domain" description="Peptidase S54 rhomboid" evidence="8">
    <location>
        <begin position="67"/>
        <end position="218"/>
    </location>
</feature>
<dbReference type="MEROPS" id="S54.027"/>
<keyword evidence="4" id="KW-0378">Hydrolase</keyword>
<dbReference type="InterPro" id="IPR050925">
    <property type="entry name" value="Rhomboid_protease_S54"/>
</dbReference>
<dbReference type="Gene3D" id="1.20.1540.10">
    <property type="entry name" value="Rhomboid-like"/>
    <property type="match status" value="1"/>
</dbReference>
<evidence type="ECO:0000256" key="2">
    <source>
        <dbReference type="ARBA" id="ARBA00009045"/>
    </source>
</evidence>
<evidence type="ECO:0000256" key="6">
    <source>
        <dbReference type="ARBA" id="ARBA00023136"/>
    </source>
</evidence>
<dbReference type="KEGG" id="pla:Plav_1885"/>
<dbReference type="HOGENOM" id="CLU_055068_5_1_5"/>